<proteinExistence type="predicted"/>
<reference evidence="1 2" key="1">
    <citation type="submission" date="2019-06" db="EMBL/GenBank/DDBJ databases">
        <title>A chromosomal-level reference genome of Carpinus fangiana (Coryloideae, Betulaceae).</title>
        <authorList>
            <person name="Yang X."/>
            <person name="Wang Z."/>
            <person name="Zhang L."/>
            <person name="Hao G."/>
            <person name="Liu J."/>
            <person name="Yang Y."/>
        </authorList>
    </citation>
    <scope>NUCLEOTIDE SEQUENCE [LARGE SCALE GENOMIC DNA]</scope>
    <source>
        <strain evidence="1">Cfa_2016G</strain>
        <tissue evidence="1">Leaf</tissue>
    </source>
</reference>
<protein>
    <submittedName>
        <fullName evidence="1">Uncharacterized protein</fullName>
    </submittedName>
</protein>
<keyword evidence="2" id="KW-1185">Reference proteome</keyword>
<organism evidence="1 2">
    <name type="scientific">Carpinus fangiana</name>
    <dbReference type="NCBI Taxonomy" id="176857"/>
    <lineage>
        <taxon>Eukaryota</taxon>
        <taxon>Viridiplantae</taxon>
        <taxon>Streptophyta</taxon>
        <taxon>Embryophyta</taxon>
        <taxon>Tracheophyta</taxon>
        <taxon>Spermatophyta</taxon>
        <taxon>Magnoliopsida</taxon>
        <taxon>eudicotyledons</taxon>
        <taxon>Gunneridae</taxon>
        <taxon>Pentapetalae</taxon>
        <taxon>rosids</taxon>
        <taxon>fabids</taxon>
        <taxon>Fagales</taxon>
        <taxon>Betulaceae</taxon>
        <taxon>Carpinus</taxon>
    </lineage>
</organism>
<name>A0A5N6QI36_9ROSI</name>
<accession>A0A5N6QI36</accession>
<dbReference type="Proteomes" id="UP000327013">
    <property type="component" value="Chromosome 1"/>
</dbReference>
<evidence type="ECO:0000313" key="2">
    <source>
        <dbReference type="Proteomes" id="UP000327013"/>
    </source>
</evidence>
<gene>
    <name evidence="1" type="ORF">FH972_003313</name>
</gene>
<evidence type="ECO:0000313" key="1">
    <source>
        <dbReference type="EMBL" id="KAE7998805.1"/>
    </source>
</evidence>
<dbReference type="EMBL" id="CM017321">
    <property type="protein sequence ID" value="KAE7998805.1"/>
    <property type="molecule type" value="Genomic_DNA"/>
</dbReference>
<sequence length="89" mass="10307">MDHPPIIMNEMETLERMERILEGPVDENGFPSPLINNYPAVMVGPKRLPLYCIYYLPTVKVNDSNLFEGKSFTPQRFLLNHVIQQCSVR</sequence>
<dbReference type="AlphaFoldDB" id="A0A5N6QI36"/>